<reference evidence="3" key="1">
    <citation type="submission" date="2016-10" db="EMBL/GenBank/DDBJ databases">
        <authorList>
            <person name="Varghese N."/>
            <person name="Submissions S."/>
        </authorList>
    </citation>
    <scope>NUCLEOTIDE SEQUENCE [LARGE SCALE GENOMIC DNA]</scope>
    <source>
        <strain evidence="3">CGMCC 1.7738</strain>
    </source>
</reference>
<keyword evidence="3" id="KW-1185">Reference proteome</keyword>
<feature type="region of interest" description="Disordered" evidence="1">
    <location>
        <begin position="20"/>
        <end position="45"/>
    </location>
</feature>
<dbReference type="STRING" id="553466.SAMN04487950_2188"/>
<evidence type="ECO:0000256" key="1">
    <source>
        <dbReference type="SAM" id="MobiDB-lite"/>
    </source>
</evidence>
<evidence type="ECO:0000313" key="2">
    <source>
        <dbReference type="EMBL" id="SFL05246.1"/>
    </source>
</evidence>
<sequence>MLDEPRETRAEIIEDVERAAERIRSDGTTTELRDDEETRERYLGV</sequence>
<accession>A0A1I4ELB4</accession>
<name>A0A1I4ELB4_9EURY</name>
<dbReference type="Proteomes" id="UP000199607">
    <property type="component" value="Unassembled WGS sequence"/>
</dbReference>
<organism evidence="2 3">
    <name type="scientific">Halogranum rubrum</name>
    <dbReference type="NCBI Taxonomy" id="553466"/>
    <lineage>
        <taxon>Archaea</taxon>
        <taxon>Methanobacteriati</taxon>
        <taxon>Methanobacteriota</taxon>
        <taxon>Stenosarchaea group</taxon>
        <taxon>Halobacteria</taxon>
        <taxon>Halobacteriales</taxon>
        <taxon>Haloferacaceae</taxon>
    </lineage>
</organism>
<proteinExistence type="predicted"/>
<evidence type="ECO:0000313" key="3">
    <source>
        <dbReference type="Proteomes" id="UP000199607"/>
    </source>
</evidence>
<dbReference type="EMBL" id="FOTC01000002">
    <property type="protein sequence ID" value="SFL05246.1"/>
    <property type="molecule type" value="Genomic_DNA"/>
</dbReference>
<protein>
    <submittedName>
        <fullName evidence="2">Uncharacterized protein</fullName>
    </submittedName>
</protein>
<gene>
    <name evidence="2" type="ORF">SAMN04487950_2188</name>
</gene>
<dbReference type="AlphaFoldDB" id="A0A1I4ELB4"/>
<feature type="compositionally biased region" description="Basic and acidic residues" evidence="1">
    <location>
        <begin position="36"/>
        <end position="45"/>
    </location>
</feature>